<dbReference type="Proteomes" id="UP000288859">
    <property type="component" value="Unassembled WGS sequence"/>
</dbReference>
<protein>
    <submittedName>
        <fullName evidence="2">Uncharacterized protein</fullName>
    </submittedName>
</protein>
<dbReference type="OrthoDB" id="3068835at2759"/>
<sequence length="343" mass="38755">MAVKSPLWQREEVTQDSLQRQLGEHSDTNSTQSKNPVILSKPIAIPATNSEPGSPFLRAYPVELESFGISREPFLEFIDHLNRVIVLNPMVVGVGMVGDVVSMIPEPTAALTGTIVGAVSTGVALGSSYLQMELLLRHMNRETFNPIGLKVKVIKTNQVAELVGMPILNEEGKIRKDVTILDPNEASVDLDSQPAQLRRVRALAPWTSPLEIDAQIRAPKNPATDRWTKVHVAASEWQRKDEQKSFRKARQKSVAKFDERKRKAAGRHDKEIESLARKEKDLAKRKDVDDARVQDKLVTIQERRDKLDQAYTEKLSQVELEFALKNKEEKVMRNLYWLVIARI</sequence>
<gene>
    <name evidence="2" type="ORF">B0A52_07291</name>
</gene>
<proteinExistence type="predicted"/>
<dbReference type="PANTHER" id="PTHR38887">
    <property type="entry name" value="CHROMOSOME 21, WHOLE GENOME SHOTGUN SEQUENCE"/>
    <property type="match status" value="1"/>
</dbReference>
<dbReference type="InterPro" id="IPR053221">
    <property type="entry name" value="Burnettramic_acid_biosynth"/>
</dbReference>
<evidence type="ECO:0000313" key="3">
    <source>
        <dbReference type="Proteomes" id="UP000288859"/>
    </source>
</evidence>
<evidence type="ECO:0000313" key="2">
    <source>
        <dbReference type="EMBL" id="RVX68288.1"/>
    </source>
</evidence>
<accession>A0A438MX06</accession>
<dbReference type="PANTHER" id="PTHR38887:SF1">
    <property type="entry name" value="RAS MODIFICATION PROTEIN ERF4"/>
    <property type="match status" value="1"/>
</dbReference>
<evidence type="ECO:0000256" key="1">
    <source>
        <dbReference type="SAM" id="MobiDB-lite"/>
    </source>
</evidence>
<dbReference type="EMBL" id="NAJM01000039">
    <property type="protein sequence ID" value="RVX68288.1"/>
    <property type="molecule type" value="Genomic_DNA"/>
</dbReference>
<dbReference type="AlphaFoldDB" id="A0A438MX06"/>
<comment type="caution">
    <text evidence="2">The sequence shown here is derived from an EMBL/GenBank/DDBJ whole genome shotgun (WGS) entry which is preliminary data.</text>
</comment>
<name>A0A438MX06_EXOME</name>
<feature type="region of interest" description="Disordered" evidence="1">
    <location>
        <begin position="1"/>
        <end position="35"/>
    </location>
</feature>
<reference evidence="2 3" key="1">
    <citation type="submission" date="2017-03" db="EMBL/GenBank/DDBJ databases">
        <title>Genomes of endolithic fungi from Antarctica.</title>
        <authorList>
            <person name="Coleine C."/>
            <person name="Masonjones S."/>
            <person name="Stajich J.E."/>
        </authorList>
    </citation>
    <scope>NUCLEOTIDE SEQUENCE [LARGE SCALE GENOMIC DNA]</scope>
    <source>
        <strain evidence="2 3">CCFEE 6314</strain>
    </source>
</reference>
<organism evidence="2 3">
    <name type="scientific">Exophiala mesophila</name>
    <name type="common">Black yeast-like fungus</name>
    <dbReference type="NCBI Taxonomy" id="212818"/>
    <lineage>
        <taxon>Eukaryota</taxon>
        <taxon>Fungi</taxon>
        <taxon>Dikarya</taxon>
        <taxon>Ascomycota</taxon>
        <taxon>Pezizomycotina</taxon>
        <taxon>Eurotiomycetes</taxon>
        <taxon>Chaetothyriomycetidae</taxon>
        <taxon>Chaetothyriales</taxon>
        <taxon>Herpotrichiellaceae</taxon>
        <taxon>Exophiala</taxon>
    </lineage>
</organism>